<gene>
    <name evidence="1" type="ORF">IMCC3088_637</name>
</gene>
<sequence length="333" mass="36970">MAIKLRKDTLEIKNIQVENPLMAEYLAGLPEAQREEAVIKALGIGILAEIKGEIAQFLNETEGEIGKRLANLKALYELREMRYRETSSKGLDAEQKILQALKDIQTTSAFSDDEITDLSTVRGVLPRNKTGDLLIEVDGCNDVTIGLEIKLDKGVKLGQIDNRDPAAQTDTAIGQLLEMRTNRETDANAIVFDEDSMDATVAAACPNGIKYVQAIGFVVIVNTRRGDYENLAIFYSIAREMAKARFDVNTLESASVAMVVERLLYLLNDYRSVEKEVGSIKKSADKISASLTKLSKFVGITEKYLMTLLQNGKLSEEQVMRLYQSAEIDFKDS</sequence>
<dbReference type="OrthoDB" id="7800977at2"/>
<keyword evidence="2" id="KW-1185">Reference proteome</keyword>
<evidence type="ECO:0000313" key="1">
    <source>
        <dbReference type="EMBL" id="EGG28247.1"/>
    </source>
</evidence>
<organism evidence="1 2">
    <name type="scientific">Aequoribacter fuscus</name>
    <dbReference type="NCBI Taxonomy" id="2518989"/>
    <lineage>
        <taxon>Bacteria</taxon>
        <taxon>Pseudomonadati</taxon>
        <taxon>Pseudomonadota</taxon>
        <taxon>Gammaproteobacteria</taxon>
        <taxon>Cellvibrionales</taxon>
        <taxon>Halieaceae</taxon>
        <taxon>Aequoribacter</taxon>
    </lineage>
</organism>
<dbReference type="STRING" id="2518989.IMCC3088_637"/>
<evidence type="ECO:0000313" key="2">
    <source>
        <dbReference type="Proteomes" id="UP000005615"/>
    </source>
</evidence>
<dbReference type="eggNOG" id="ENOG502Z95Y">
    <property type="taxonomic scope" value="Bacteria"/>
</dbReference>
<proteinExistence type="predicted"/>
<accession>F3L600</accession>
<comment type="caution">
    <text evidence="1">The sequence shown here is derived from an EMBL/GenBank/DDBJ whole genome shotgun (WGS) entry which is preliminary data.</text>
</comment>
<dbReference type="RefSeq" id="WP_009577307.1">
    <property type="nucleotide sequence ID" value="NZ_AEIG01000145.1"/>
</dbReference>
<name>F3L600_9GAMM</name>
<reference evidence="1 2" key="1">
    <citation type="journal article" date="2011" name="J. Bacteriol.">
        <title>Genome sequence of strain IMCC3088, a proteorhodopsin-containing marine bacterium belonging to the OM60/NOR5 clade.</title>
        <authorList>
            <person name="Jang Y."/>
            <person name="Oh H.M."/>
            <person name="Kang I."/>
            <person name="Lee K."/>
            <person name="Yang S.J."/>
            <person name="Cho J.C."/>
        </authorList>
    </citation>
    <scope>NUCLEOTIDE SEQUENCE [LARGE SCALE GENOMIC DNA]</scope>
    <source>
        <strain evidence="1 2">IMCC3088</strain>
    </source>
</reference>
<dbReference type="Proteomes" id="UP000005615">
    <property type="component" value="Unassembled WGS sequence"/>
</dbReference>
<dbReference type="EMBL" id="AEIG01000145">
    <property type="protein sequence ID" value="EGG28247.1"/>
    <property type="molecule type" value="Genomic_DNA"/>
</dbReference>
<dbReference type="AlphaFoldDB" id="F3L600"/>
<protein>
    <submittedName>
        <fullName evidence="1">Uncharacterized protein</fullName>
    </submittedName>
</protein>